<keyword evidence="4" id="KW-1185">Reference proteome</keyword>
<gene>
    <name evidence="2" type="ORF">ZHAS_00017473</name>
</gene>
<name>A0A084WGN1_ANOSI</name>
<feature type="compositionally biased region" description="Basic and acidic residues" evidence="1">
    <location>
        <begin position="1"/>
        <end position="13"/>
    </location>
</feature>
<dbReference type="EnsemblMetazoa" id="ASIC017473-RA">
    <property type="protein sequence ID" value="ASIC017473-PA"/>
    <property type="gene ID" value="ASIC017473"/>
</dbReference>
<evidence type="ECO:0000313" key="4">
    <source>
        <dbReference type="Proteomes" id="UP000030765"/>
    </source>
</evidence>
<organism evidence="2">
    <name type="scientific">Anopheles sinensis</name>
    <name type="common">Mosquito</name>
    <dbReference type="NCBI Taxonomy" id="74873"/>
    <lineage>
        <taxon>Eukaryota</taxon>
        <taxon>Metazoa</taxon>
        <taxon>Ecdysozoa</taxon>
        <taxon>Arthropoda</taxon>
        <taxon>Hexapoda</taxon>
        <taxon>Insecta</taxon>
        <taxon>Pterygota</taxon>
        <taxon>Neoptera</taxon>
        <taxon>Endopterygota</taxon>
        <taxon>Diptera</taxon>
        <taxon>Nematocera</taxon>
        <taxon>Culicoidea</taxon>
        <taxon>Culicidae</taxon>
        <taxon>Anophelinae</taxon>
        <taxon>Anopheles</taxon>
    </lineage>
</organism>
<accession>A0A084WGN1</accession>
<evidence type="ECO:0000256" key="1">
    <source>
        <dbReference type="SAM" id="MobiDB-lite"/>
    </source>
</evidence>
<feature type="compositionally biased region" description="Basic and acidic residues" evidence="1">
    <location>
        <begin position="41"/>
        <end position="51"/>
    </location>
</feature>
<evidence type="ECO:0000313" key="3">
    <source>
        <dbReference type="EnsemblMetazoa" id="ASIC017473-PA"/>
    </source>
</evidence>
<dbReference type="AlphaFoldDB" id="A0A084WGN1"/>
<dbReference type="Proteomes" id="UP000030765">
    <property type="component" value="Unassembled WGS sequence"/>
</dbReference>
<sequence length="87" mass="9877">MAEMQSERQRIASDCDYPANRHSAGRVSADDRIEMAGPEQSPERVPSEMRHPSGGNEWTNADWRWQQRCSCEEGHVQTFKKNNTGVG</sequence>
<dbReference type="VEuPathDB" id="VectorBase:ASIC017473"/>
<proteinExistence type="predicted"/>
<evidence type="ECO:0000313" key="2">
    <source>
        <dbReference type="EMBL" id="KFB49375.1"/>
    </source>
</evidence>
<dbReference type="EMBL" id="ATLV01023647">
    <property type="status" value="NOT_ANNOTATED_CDS"/>
    <property type="molecule type" value="Genomic_DNA"/>
</dbReference>
<feature type="region of interest" description="Disordered" evidence="1">
    <location>
        <begin position="1"/>
        <end position="59"/>
    </location>
</feature>
<reference evidence="3" key="2">
    <citation type="submission" date="2020-05" db="UniProtKB">
        <authorList>
            <consortium name="EnsemblMetazoa"/>
        </authorList>
    </citation>
    <scope>IDENTIFICATION</scope>
</reference>
<dbReference type="EMBL" id="KE525345">
    <property type="protein sequence ID" value="KFB49375.1"/>
    <property type="molecule type" value="Genomic_DNA"/>
</dbReference>
<reference evidence="2 4" key="1">
    <citation type="journal article" date="2014" name="BMC Genomics">
        <title>Genome sequence of Anopheles sinensis provides insight into genetics basis of mosquito competence for malaria parasites.</title>
        <authorList>
            <person name="Zhou D."/>
            <person name="Zhang D."/>
            <person name="Ding G."/>
            <person name="Shi L."/>
            <person name="Hou Q."/>
            <person name="Ye Y."/>
            <person name="Xu Y."/>
            <person name="Zhou H."/>
            <person name="Xiong C."/>
            <person name="Li S."/>
            <person name="Yu J."/>
            <person name="Hong S."/>
            <person name="Yu X."/>
            <person name="Zou P."/>
            <person name="Chen C."/>
            <person name="Chang X."/>
            <person name="Wang W."/>
            <person name="Lv Y."/>
            <person name="Sun Y."/>
            <person name="Ma L."/>
            <person name="Shen B."/>
            <person name="Zhu C."/>
        </authorList>
    </citation>
    <scope>NUCLEOTIDE SEQUENCE [LARGE SCALE GENOMIC DNA]</scope>
</reference>
<protein>
    <submittedName>
        <fullName evidence="2 3">Uncharacterized protein</fullName>
    </submittedName>
</protein>